<evidence type="ECO:0000256" key="6">
    <source>
        <dbReference type="ARBA" id="ARBA00023136"/>
    </source>
</evidence>
<evidence type="ECO:0000256" key="8">
    <source>
        <dbReference type="SAM" id="MobiDB-lite"/>
    </source>
</evidence>
<feature type="transmembrane region" description="Helical" evidence="7">
    <location>
        <begin position="101"/>
        <end position="122"/>
    </location>
</feature>
<evidence type="ECO:0000256" key="2">
    <source>
        <dbReference type="ARBA" id="ARBA00022448"/>
    </source>
</evidence>
<evidence type="ECO:0000259" key="9">
    <source>
        <dbReference type="PROSITE" id="PS50928"/>
    </source>
</evidence>
<feature type="transmembrane region" description="Helical" evidence="7">
    <location>
        <begin position="256"/>
        <end position="277"/>
    </location>
</feature>
<evidence type="ECO:0000313" key="10">
    <source>
        <dbReference type="EMBL" id="MBL0704584.1"/>
    </source>
</evidence>
<keyword evidence="3" id="KW-1003">Cell membrane</keyword>
<feature type="transmembrane region" description="Helical" evidence="7">
    <location>
        <begin position="160"/>
        <end position="182"/>
    </location>
</feature>
<name>A0ABS1JYY3_9MICC</name>
<keyword evidence="4 7" id="KW-0812">Transmembrane</keyword>
<keyword evidence="6 7" id="KW-0472">Membrane</keyword>
<dbReference type="PANTHER" id="PTHR30151:SF25">
    <property type="entry name" value="TAURINE TRANSPORT SYSTEM PERMEASE PROTEIN TAUC"/>
    <property type="match status" value="1"/>
</dbReference>
<feature type="transmembrane region" description="Helical" evidence="7">
    <location>
        <begin position="134"/>
        <end position="154"/>
    </location>
</feature>
<dbReference type="Gene3D" id="1.10.3720.10">
    <property type="entry name" value="MetI-like"/>
    <property type="match status" value="1"/>
</dbReference>
<gene>
    <name evidence="10" type="ORF">JJE72_03570</name>
</gene>
<feature type="domain" description="ABC transmembrane type-1" evidence="9">
    <location>
        <begin position="94"/>
        <end position="278"/>
    </location>
</feature>
<dbReference type="PANTHER" id="PTHR30151">
    <property type="entry name" value="ALKANE SULFONATE ABC TRANSPORTER-RELATED, MEMBRANE SUBUNIT"/>
    <property type="match status" value="1"/>
</dbReference>
<comment type="subcellular location">
    <subcellularLocation>
        <location evidence="1 7">Cell membrane</location>
        <topology evidence="1 7">Multi-pass membrane protein</topology>
    </subcellularLocation>
</comment>
<evidence type="ECO:0000256" key="3">
    <source>
        <dbReference type="ARBA" id="ARBA00022475"/>
    </source>
</evidence>
<evidence type="ECO:0000256" key="4">
    <source>
        <dbReference type="ARBA" id="ARBA00022692"/>
    </source>
</evidence>
<protein>
    <submittedName>
        <fullName evidence="10">ABC transporter permease</fullName>
    </submittedName>
</protein>
<dbReference type="CDD" id="cd06261">
    <property type="entry name" value="TM_PBP2"/>
    <property type="match status" value="1"/>
</dbReference>
<dbReference type="Pfam" id="PF00528">
    <property type="entry name" value="BPD_transp_1"/>
    <property type="match status" value="1"/>
</dbReference>
<comment type="caution">
    <text evidence="10">The sequence shown here is derived from an EMBL/GenBank/DDBJ whole genome shotgun (WGS) entry which is preliminary data.</text>
</comment>
<feature type="transmembrane region" description="Helical" evidence="7">
    <location>
        <begin position="203"/>
        <end position="236"/>
    </location>
</feature>
<evidence type="ECO:0000256" key="7">
    <source>
        <dbReference type="RuleBase" id="RU363032"/>
    </source>
</evidence>
<feature type="region of interest" description="Disordered" evidence="8">
    <location>
        <begin position="1"/>
        <end position="23"/>
    </location>
</feature>
<keyword evidence="5 7" id="KW-1133">Transmembrane helix</keyword>
<dbReference type="InterPro" id="IPR000515">
    <property type="entry name" value="MetI-like"/>
</dbReference>
<keyword evidence="2 7" id="KW-0813">Transport</keyword>
<comment type="similarity">
    <text evidence="7">Belongs to the binding-protein-dependent transport system permease family.</text>
</comment>
<dbReference type="SUPFAM" id="SSF161098">
    <property type="entry name" value="MetI-like"/>
    <property type="match status" value="1"/>
</dbReference>
<dbReference type="InterPro" id="IPR035906">
    <property type="entry name" value="MetI-like_sf"/>
</dbReference>
<keyword evidence="11" id="KW-1185">Reference proteome</keyword>
<reference evidence="10 11" key="1">
    <citation type="submission" date="2021-01" db="EMBL/GenBank/DDBJ databases">
        <title>Genome public.</title>
        <authorList>
            <person name="Liu C."/>
            <person name="Sun Q."/>
        </authorList>
    </citation>
    <scope>NUCLEOTIDE SEQUENCE [LARGE SCALE GENOMIC DNA]</scope>
    <source>
        <strain evidence="10 11">JC656</strain>
    </source>
</reference>
<accession>A0ABS1JYY3</accession>
<dbReference type="EMBL" id="JAERRC010000010">
    <property type="protein sequence ID" value="MBL0704584.1"/>
    <property type="molecule type" value="Genomic_DNA"/>
</dbReference>
<dbReference type="RefSeq" id="WP_189693570.1">
    <property type="nucleotide sequence ID" value="NZ_BNCM01000005.1"/>
</dbReference>
<evidence type="ECO:0000256" key="5">
    <source>
        <dbReference type="ARBA" id="ARBA00022989"/>
    </source>
</evidence>
<feature type="transmembrane region" description="Helical" evidence="7">
    <location>
        <begin position="43"/>
        <end position="60"/>
    </location>
</feature>
<organism evidence="10 11">
    <name type="scientific">Sinomonas cellulolyticus</name>
    <dbReference type="NCBI Taxonomy" id="2801916"/>
    <lineage>
        <taxon>Bacteria</taxon>
        <taxon>Bacillati</taxon>
        <taxon>Actinomycetota</taxon>
        <taxon>Actinomycetes</taxon>
        <taxon>Micrococcales</taxon>
        <taxon>Micrococcaceae</taxon>
        <taxon>Sinomonas</taxon>
    </lineage>
</organism>
<evidence type="ECO:0000256" key="1">
    <source>
        <dbReference type="ARBA" id="ARBA00004651"/>
    </source>
</evidence>
<dbReference type="PROSITE" id="PS50928">
    <property type="entry name" value="ABC_TM1"/>
    <property type="match status" value="1"/>
</dbReference>
<sequence length="296" mass="32129">MSATPTAPRSEAPRADAFQPSPDLNGAIAREYRRERRLRTRDLLLAIATPIVLMACWEVAARGGLLDARLFTPPSKIVERAAQMIADGELWGHIEATSARLLAGFVIGSVLGIIAGLAMGVWRPVRAALGPTFTALYALPKIAILPLLLLIFGLTETPKVLAVVISVFFVVQINTLAGIVQIDARILEAARAYKATGWRLFRYILLPAATPAIMTGLRVSAGMSVIVITAVEFVASNDGLGYLIWNSWQLFQPQDMYVGLITVSLLGAVLTGLIILFERALLPWRRPGGSHRKVKK</sequence>
<proteinExistence type="inferred from homology"/>
<evidence type="ECO:0000313" key="11">
    <source>
        <dbReference type="Proteomes" id="UP000639051"/>
    </source>
</evidence>
<dbReference type="Proteomes" id="UP000639051">
    <property type="component" value="Unassembled WGS sequence"/>
</dbReference>